<dbReference type="Gene3D" id="2.30.42.10">
    <property type="match status" value="2"/>
</dbReference>
<accession>A0A7W9AFA1</accession>
<feature type="active site" description="Charge relay system" evidence="9">
    <location>
        <position position="158"/>
    </location>
</feature>
<dbReference type="NCBIfam" id="TIGR02037">
    <property type="entry name" value="degP_htrA_DO"/>
    <property type="match status" value="1"/>
</dbReference>
<dbReference type="InterPro" id="IPR011782">
    <property type="entry name" value="Pept_S1C_Do"/>
</dbReference>
<dbReference type="InterPro" id="IPR009003">
    <property type="entry name" value="Peptidase_S1_PA"/>
</dbReference>
<comment type="similarity">
    <text evidence="2">Belongs to the peptidase S1C family.</text>
</comment>
<keyword evidence="6" id="KW-0574">Periplasm</keyword>
<evidence type="ECO:0000256" key="8">
    <source>
        <dbReference type="ARBA" id="ARBA00022825"/>
    </source>
</evidence>
<keyword evidence="7 12" id="KW-0378">Hydrolase</keyword>
<feature type="binding site" evidence="10">
    <location>
        <begin position="228"/>
        <end position="230"/>
    </location>
    <ligand>
        <name>substrate</name>
    </ligand>
</feature>
<evidence type="ECO:0000256" key="4">
    <source>
        <dbReference type="ARBA" id="ARBA00022729"/>
    </source>
</evidence>
<dbReference type="Pfam" id="PF13180">
    <property type="entry name" value="PDZ_2"/>
    <property type="match status" value="1"/>
</dbReference>
<feature type="active site" description="Charge relay system" evidence="9">
    <location>
        <position position="230"/>
    </location>
</feature>
<evidence type="ECO:0000256" key="2">
    <source>
        <dbReference type="ARBA" id="ARBA00010541"/>
    </source>
</evidence>
<evidence type="ECO:0000259" key="11">
    <source>
        <dbReference type="PROSITE" id="PS50106"/>
    </source>
</evidence>
<evidence type="ECO:0000313" key="12">
    <source>
        <dbReference type="EMBL" id="MBB5684508.1"/>
    </source>
</evidence>
<dbReference type="GO" id="GO:0004252">
    <property type="term" value="F:serine-type endopeptidase activity"/>
    <property type="evidence" value="ECO:0007669"/>
    <property type="project" value="InterPro"/>
</dbReference>
<dbReference type="Proteomes" id="UP000549617">
    <property type="component" value="Unassembled WGS sequence"/>
</dbReference>
<dbReference type="InterPro" id="IPR041489">
    <property type="entry name" value="PDZ_6"/>
</dbReference>
<dbReference type="EC" id="3.4.21.107" evidence="12"/>
<evidence type="ECO:0000256" key="1">
    <source>
        <dbReference type="ARBA" id="ARBA00004418"/>
    </source>
</evidence>
<dbReference type="AlphaFoldDB" id="A0A7W9AFA1"/>
<evidence type="ECO:0000256" key="6">
    <source>
        <dbReference type="ARBA" id="ARBA00022764"/>
    </source>
</evidence>
<proteinExistence type="inferred from homology"/>
<evidence type="ECO:0000313" key="13">
    <source>
        <dbReference type="Proteomes" id="UP000549617"/>
    </source>
</evidence>
<dbReference type="Pfam" id="PF13365">
    <property type="entry name" value="Trypsin_2"/>
    <property type="match status" value="1"/>
</dbReference>
<sequence>MTVRYAYAITTALLIGGAAVTIGTNAPLGAQTAQNAPQFLAAPPQPGAPVSFRDLAARLQPAVVNISTKQTVKVANQAQGFPFELFGMQAPQGSDTPQTREAQSLGSGFIISADGYIVTNNHVISAGQRNAAVESITVTLPDKREFPATLIGRDPTSDLALLKIQSTNLPFVQFGDSTKAQVGDWVMAIGNPFGLGGTVTAGIVSALHRSGNGQFDRLIQTDASINFGNSGGPMFDLNGNVIGINSQILSPSGGNVGIGFAIPSEQAKPIIETLKAGNRVQRGYLGVRLQPIDEGLAAALGLPKNSGELIASVEPGDAADKAGIKEGDVVTKVNGVSINPDDTLSLTVANLAPGTRTPIEILRNGQRMTLNAVIGKRPPEEQLAAFSAENEDEGFDAQKPGNGADDSANTASIGLAVQALTPNIARSLGVPATVKGVVVGRSDPASDAFQQGIRRGDIISAANGRPVLTPEDLSAAVRAAKAEKKSNVAVRVQKGNGPAVFLGVKIR</sequence>
<dbReference type="InterPro" id="IPR001940">
    <property type="entry name" value="Peptidase_S1C"/>
</dbReference>
<feature type="domain" description="PDZ" evidence="11">
    <location>
        <begin position="286"/>
        <end position="338"/>
    </location>
</feature>
<feature type="active site" description="Charge relay system" evidence="9">
    <location>
        <position position="122"/>
    </location>
</feature>
<dbReference type="PROSITE" id="PS50106">
    <property type="entry name" value="PDZ"/>
    <property type="match status" value="1"/>
</dbReference>
<dbReference type="EMBL" id="JACIJC010000001">
    <property type="protein sequence ID" value="MBB5684508.1"/>
    <property type="molecule type" value="Genomic_DNA"/>
</dbReference>
<dbReference type="SUPFAM" id="SSF50494">
    <property type="entry name" value="Trypsin-like serine proteases"/>
    <property type="match status" value="1"/>
</dbReference>
<feature type="binding site" evidence="10">
    <location>
        <position position="122"/>
    </location>
    <ligand>
        <name>substrate</name>
    </ligand>
</feature>
<reference evidence="12 13" key="1">
    <citation type="submission" date="2020-08" db="EMBL/GenBank/DDBJ databases">
        <title>Genomic Encyclopedia of Type Strains, Phase IV (KMG-IV): sequencing the most valuable type-strain genomes for metagenomic binning, comparative biology and taxonomic classification.</title>
        <authorList>
            <person name="Goeker M."/>
        </authorList>
    </citation>
    <scope>NUCLEOTIDE SEQUENCE [LARGE SCALE GENOMIC DNA]</scope>
    <source>
        <strain evidence="12 13">DSM 25079</strain>
    </source>
</reference>
<dbReference type="PANTHER" id="PTHR22939:SF129">
    <property type="entry name" value="SERINE PROTEASE HTRA2, MITOCHONDRIAL"/>
    <property type="match status" value="1"/>
</dbReference>
<comment type="caution">
    <text evidence="12">The sequence shown here is derived from an EMBL/GenBank/DDBJ whole genome shotgun (WGS) entry which is preliminary data.</text>
</comment>
<dbReference type="SMART" id="SM00228">
    <property type="entry name" value="PDZ"/>
    <property type="match status" value="2"/>
</dbReference>
<evidence type="ECO:0000256" key="9">
    <source>
        <dbReference type="PIRSR" id="PIRSR611782-1"/>
    </source>
</evidence>
<dbReference type="GO" id="GO:0006508">
    <property type="term" value="P:proteolysis"/>
    <property type="evidence" value="ECO:0007669"/>
    <property type="project" value="UniProtKB-KW"/>
</dbReference>
<evidence type="ECO:0000256" key="7">
    <source>
        <dbReference type="ARBA" id="ARBA00022801"/>
    </source>
</evidence>
<keyword evidence="8" id="KW-0720">Serine protease</keyword>
<comment type="subcellular location">
    <subcellularLocation>
        <location evidence="1">Periplasm</location>
    </subcellularLocation>
</comment>
<dbReference type="GO" id="GO:0042597">
    <property type="term" value="C:periplasmic space"/>
    <property type="evidence" value="ECO:0007669"/>
    <property type="project" value="UniProtKB-SubCell"/>
</dbReference>
<evidence type="ECO:0000256" key="10">
    <source>
        <dbReference type="PIRSR" id="PIRSR611782-2"/>
    </source>
</evidence>
<dbReference type="Pfam" id="PF17820">
    <property type="entry name" value="PDZ_6"/>
    <property type="match status" value="1"/>
</dbReference>
<organism evidence="12 13">
    <name type="scientific">Sphingobium boeckii</name>
    <dbReference type="NCBI Taxonomy" id="1082345"/>
    <lineage>
        <taxon>Bacteria</taxon>
        <taxon>Pseudomonadati</taxon>
        <taxon>Pseudomonadota</taxon>
        <taxon>Alphaproteobacteria</taxon>
        <taxon>Sphingomonadales</taxon>
        <taxon>Sphingomonadaceae</taxon>
        <taxon>Sphingobium</taxon>
    </lineage>
</organism>
<protein>
    <submittedName>
        <fullName evidence="12">Serine protease Do</fullName>
        <ecNumber evidence="12">3.4.21.107</ecNumber>
    </submittedName>
</protein>
<gene>
    <name evidence="12" type="ORF">FHS49_000499</name>
</gene>
<feature type="binding site" evidence="10">
    <location>
        <position position="158"/>
    </location>
    <ligand>
        <name>substrate</name>
    </ligand>
</feature>
<dbReference type="PRINTS" id="PR00834">
    <property type="entry name" value="PROTEASES2C"/>
</dbReference>
<dbReference type="PANTHER" id="PTHR22939">
    <property type="entry name" value="SERINE PROTEASE FAMILY S1C HTRA-RELATED"/>
    <property type="match status" value="1"/>
</dbReference>
<dbReference type="SUPFAM" id="SSF50156">
    <property type="entry name" value="PDZ domain-like"/>
    <property type="match status" value="2"/>
</dbReference>
<evidence type="ECO:0000256" key="5">
    <source>
        <dbReference type="ARBA" id="ARBA00022737"/>
    </source>
</evidence>
<dbReference type="InterPro" id="IPR001478">
    <property type="entry name" value="PDZ"/>
</dbReference>
<name>A0A7W9AFA1_9SPHN</name>
<keyword evidence="3 12" id="KW-0645">Protease</keyword>
<keyword evidence="5" id="KW-0677">Repeat</keyword>
<evidence type="ECO:0000256" key="3">
    <source>
        <dbReference type="ARBA" id="ARBA00022670"/>
    </source>
</evidence>
<dbReference type="InterPro" id="IPR036034">
    <property type="entry name" value="PDZ_sf"/>
</dbReference>
<keyword evidence="13" id="KW-1185">Reference proteome</keyword>
<dbReference type="Gene3D" id="2.40.10.120">
    <property type="match status" value="1"/>
</dbReference>
<keyword evidence="4" id="KW-0732">Signal</keyword>